<organism evidence="11 12">
    <name type="scientific">Rhynchophorus ferrugineus</name>
    <name type="common">Red palm weevil</name>
    <name type="synonym">Curculio ferrugineus</name>
    <dbReference type="NCBI Taxonomy" id="354439"/>
    <lineage>
        <taxon>Eukaryota</taxon>
        <taxon>Metazoa</taxon>
        <taxon>Ecdysozoa</taxon>
        <taxon>Arthropoda</taxon>
        <taxon>Hexapoda</taxon>
        <taxon>Insecta</taxon>
        <taxon>Pterygota</taxon>
        <taxon>Neoptera</taxon>
        <taxon>Endopterygota</taxon>
        <taxon>Coleoptera</taxon>
        <taxon>Polyphaga</taxon>
        <taxon>Cucujiformia</taxon>
        <taxon>Curculionidae</taxon>
        <taxon>Dryophthorinae</taxon>
        <taxon>Rhynchophorus</taxon>
    </lineage>
</organism>
<evidence type="ECO:0000256" key="1">
    <source>
        <dbReference type="ARBA" id="ARBA00004123"/>
    </source>
</evidence>
<feature type="compositionally biased region" description="Acidic residues" evidence="7">
    <location>
        <begin position="1887"/>
        <end position="1946"/>
    </location>
</feature>
<comment type="subcellular location">
    <subcellularLocation>
        <location evidence="1">Nucleus</location>
    </subcellularLocation>
</comment>
<feature type="compositionally biased region" description="Polar residues" evidence="7">
    <location>
        <begin position="619"/>
        <end position="631"/>
    </location>
</feature>
<evidence type="ECO:0000259" key="8">
    <source>
        <dbReference type="Pfam" id="PF07926"/>
    </source>
</evidence>
<evidence type="ECO:0000256" key="5">
    <source>
        <dbReference type="ARBA" id="ARBA00023242"/>
    </source>
</evidence>
<dbReference type="InterPro" id="IPR057974">
    <property type="entry name" value="NUA/TPR/MLP1-2-like_dom"/>
</dbReference>
<dbReference type="GO" id="GO:1901673">
    <property type="term" value="P:regulation of mitotic spindle assembly"/>
    <property type="evidence" value="ECO:0007669"/>
    <property type="project" value="TreeGrafter"/>
</dbReference>
<dbReference type="EMBL" id="JAACXV010014285">
    <property type="protein sequence ID" value="KAF7268978.1"/>
    <property type="molecule type" value="Genomic_DNA"/>
</dbReference>
<sequence length="2282" mass="257961">MDTCIFAPVVSQEEWQTVPTEIGKKISKFVNEKFEEFITSKALLETKTSNSEKSYTELKEQNESVQTENEALKARLEAASTSITELESQVSKLSAELIKLQSQSNQLEAESAEFRHQRNLAVDERDEHLKMIQRRNAEIERMQLDVNTLTKQLEDAVNTKCEALAKADEVASMKVTLEYKEKRLEQERSLMNSQIESLTGELQQRTEELLNMRRDNTSRCIQLETKLTEKTQELNEELAQKLFSQNETHLKMTESYVCEIEAKTKMANAYKSMYEESQQHAQELKDALSEVQELLKQATEQYGDLETKHKESVLANEEILAKKNDCIAMLKKELETANEIIEQNKNDTFGKSVEGLSPTTSAPPRLVKSGMTYTEMYSRYVSVSEQLANKDEECARLNSYVTCVLKEIEQKGPMIKKLRQDYNDAVDANDELKASNDSLLAELQQLRESNLENRRMENQVMRENERLKKEVVDLSRQVVHLLQEVEHSRIGSSSISTDNDLSDSVSSADIITKRLVTFNDIADLQATNQKLLALVRELSERQEEAESFDPASIANMQKKLEDLRESQSELLEERDQQTKMMATLRNQRDMYKNLYTQATKGAGDISLDKSFLTGENGEASKTQSDADSSPNYDEKMHDLELQIDKHKKQIEQLKEESETYRKERLDNEKILLDQIETIRSEAKELTRLNCRLTSQVELNDEKFKVLQNNIEVYRKQISALEKQNKIYSEALIKHEQAATYLKDEALQSQTKLSKAEVMLSNIQKENALLKDAERRLVKECEMYKKHAHQQNLLQSNIELIKATLERNDAESKLRLEAKLDEAHLECASLRRRLAEEQNNFRTLSEHLEKQAKHATERMEEEKKDADKLRKELVEARDELINKTTYIEELSKKLKSSVFAIPDSSAEGRKLRELEQQLTDAQAEINTLKTKLKTVKDASDEYCSISESAEKQLKEAQDREQLLITEIDSQKQVIKELQEKCSELQGELSIHMDDQDMANANIKTKSQQLQEELNVRNMDLRTAREQLENALSEIRSLNEQLKVVENKYAREVTLHSTDLQSLTELKVELDKTLDISKRLESEKIRAEENLAQQQKSSEEQQCILNEEREKLEERFKNMDQQNNLLLDQIQQLNTQLNILQAQTSADAHNSSVASADISLNRSLTEDEVNSSEQLLKIIKYLRQEKDIAVSKADIIEAEHFRLKSQFDAVTQQLEEIKSQIETERQKTEVSVVSGAKHAEVLRKLETLNAITDSNRALRQERDDLLAEMTALRVRAEKLESEVAPLQETNRDLMTKADQMQTENISLRGECTRWRQRANQLIEKTNRTSPEDWKKLQTERETLAKQLTVERGNNTKLTDDNNVLRQNNLKLEEQLKSLNAQSRNQNEEINSLREQVATIQNELTQLTENLVQQVQSNNKLIEENRVLTEDSAGKEVTITELRNNFTQVRRIAKKYKKQYEDQLKEVENMKQNEQNQSEQEPNPDKQTELLEQQQTEHEEKINQLEATHREATEQLNQQISSSQEQIENFKKEIDSLKQASLETEEKYKTLFKNAKERIMSLTEQNASLKDELSKKGRSEIDGESSGESINSNNAHLEKITLLQQEKGELIEKMQQDKETHVAEIESLNQRINQLERKLGQQQGSKPSTSSASNEKTSTERPTADIKPMAGHSTNTQTQSVPIPPWRSGAETPLASIRPMSQQLRTAAVLPTTQTPSAVVVPPQQQVHTTGSSSIEALSSSPTSSHTDYVPATSSASSAMLGPRQLAVPPTQSSEDDDSNMQLQTAPQQQALAVVSPRVEPPSSGSTQEQGTSSSSSNTVTTTQAGLKRQRDSDTEVCQGQDQSTKTQQQNKRTRLQQQGTVSDSGIEVEYQVPTSSQRDHDDDNVIVVESDDDGGPDEGEGDEQEDPDDTEGYDIEGMEQDNYEDADCQEVEDEEEGGNEVEVIDDSSEVPNQSETQEGPDVENTEQQAQSQAISSGTDVANIGTFSDNIASTSVAPGPSSTRSRLVAPLPYRQPLSSLLDEAGLDDGIVPSTPTLFVPRRLDGFGEAVSSPHVPSSVGGRFTFNETSQASGPIAHGDPHGSGTSEAVPEHRLEVPQADDNSTGRSVPTTPLQSSPQESIPVVTEDQNEQQTTQSDAEAPQGLVSGGDENRSEATSEEMPNQAGTSEEPRDRVEVEGDDGVSSEGEKQPSTEEGEEEGREAEASQSTNSTRARTLRSMGNPARRSPRITMSQRTRQAPTPLVWGDQRSQASRHNDRGRSPPNYGNRTVARRTRGRLQRSFGGRF</sequence>
<feature type="compositionally biased region" description="Low complexity" evidence="7">
    <location>
        <begin position="1779"/>
        <end position="1790"/>
    </location>
</feature>
<feature type="coiled-coil region" evidence="6">
    <location>
        <begin position="636"/>
        <end position="670"/>
    </location>
</feature>
<feature type="region of interest" description="Disordered" evidence="7">
    <location>
        <begin position="1635"/>
        <end position="1689"/>
    </location>
</feature>
<feature type="domain" description="Nucleoprotein TPR/MPL1" evidence="9">
    <location>
        <begin position="172"/>
        <end position="238"/>
    </location>
</feature>
<dbReference type="GO" id="GO:0034399">
    <property type="term" value="C:nuclear periphery"/>
    <property type="evidence" value="ECO:0007669"/>
    <property type="project" value="UniProtKB-ARBA"/>
</dbReference>
<keyword evidence="12" id="KW-1185">Reference proteome</keyword>
<feature type="region of interest" description="Disordered" evidence="7">
    <location>
        <begin position="2045"/>
        <end position="2282"/>
    </location>
</feature>
<evidence type="ECO:0000259" key="10">
    <source>
        <dbReference type="Pfam" id="PF25785"/>
    </source>
</evidence>
<feature type="compositionally biased region" description="Polar residues" evidence="7">
    <location>
        <begin position="2201"/>
        <end position="2210"/>
    </location>
</feature>
<reference evidence="11" key="1">
    <citation type="submission" date="2020-08" db="EMBL/GenBank/DDBJ databases">
        <title>Genome sequencing and assembly of the red palm weevil Rhynchophorus ferrugineus.</title>
        <authorList>
            <person name="Dias G.B."/>
            <person name="Bergman C.M."/>
            <person name="Manee M."/>
        </authorList>
    </citation>
    <scope>NUCLEOTIDE SEQUENCE</scope>
    <source>
        <strain evidence="11">AA-2017</strain>
        <tissue evidence="11">Whole larva</tissue>
    </source>
</reference>
<feature type="compositionally biased region" description="Low complexity" evidence="7">
    <location>
        <begin position="1836"/>
        <end position="1856"/>
    </location>
</feature>
<evidence type="ECO:0000256" key="7">
    <source>
        <dbReference type="SAM" id="MobiDB-lite"/>
    </source>
</evidence>
<protein>
    <recommendedName>
        <fullName evidence="3">Nucleoprotein TPR</fullName>
    </recommendedName>
</protein>
<feature type="coiled-coil region" evidence="6">
    <location>
        <begin position="812"/>
        <end position="1141"/>
    </location>
</feature>
<feature type="region of interest" description="Disordered" evidence="7">
    <location>
        <begin position="1565"/>
        <end position="1593"/>
    </location>
</feature>
<dbReference type="GO" id="GO:0006406">
    <property type="term" value="P:mRNA export from nucleus"/>
    <property type="evidence" value="ECO:0007669"/>
    <property type="project" value="TreeGrafter"/>
</dbReference>
<dbReference type="GO" id="GO:0005643">
    <property type="term" value="C:nuclear pore"/>
    <property type="evidence" value="ECO:0007669"/>
    <property type="project" value="TreeGrafter"/>
</dbReference>
<feature type="coiled-coil region" evidence="6">
    <location>
        <begin position="1205"/>
        <end position="1294"/>
    </location>
</feature>
<feature type="coiled-coil region" evidence="6">
    <location>
        <begin position="521"/>
        <end position="587"/>
    </location>
</feature>
<dbReference type="PANTHER" id="PTHR18898:SF2">
    <property type="entry name" value="NUCLEOPROTEIN TPR"/>
    <property type="match status" value="1"/>
</dbReference>
<dbReference type="Proteomes" id="UP000625711">
    <property type="component" value="Unassembled WGS sequence"/>
</dbReference>
<comment type="caution">
    <text evidence="11">The sequence shown here is derived from an EMBL/GenBank/DDBJ whole genome shotgun (WGS) entry which is preliminary data.</text>
</comment>
<feature type="region of interest" description="Disordered" evidence="7">
    <location>
        <begin position="1713"/>
        <end position="2005"/>
    </location>
</feature>
<gene>
    <name evidence="11" type="ORF">GWI33_017962</name>
</gene>
<evidence type="ECO:0000313" key="12">
    <source>
        <dbReference type="Proteomes" id="UP000625711"/>
    </source>
</evidence>
<feature type="compositionally biased region" description="Polar residues" evidence="7">
    <location>
        <begin position="2097"/>
        <end position="2116"/>
    </location>
</feature>
<feature type="compositionally biased region" description="Polar residues" evidence="7">
    <location>
        <begin position="1669"/>
        <end position="1678"/>
    </location>
</feature>
<dbReference type="InterPro" id="IPR012929">
    <property type="entry name" value="Nucleoprot-TPR/MLP1-2_dom"/>
</dbReference>
<dbReference type="PANTHER" id="PTHR18898">
    <property type="entry name" value="NUCLEOPROTEIN TPR-RELATED"/>
    <property type="match status" value="1"/>
</dbReference>
<feature type="coiled-coil region" evidence="6">
    <location>
        <begin position="267"/>
        <end position="347"/>
    </location>
</feature>
<dbReference type="GO" id="GO:0017056">
    <property type="term" value="F:structural constituent of nuclear pore"/>
    <property type="evidence" value="ECO:0007669"/>
    <property type="project" value="TreeGrafter"/>
</dbReference>
<dbReference type="Pfam" id="PF25481">
    <property type="entry name" value="Nucleoprot-TPR"/>
    <property type="match status" value="1"/>
</dbReference>
<feature type="domain" description="Nucleoprotein TPR/MLP1-2" evidence="8">
    <location>
        <begin position="1005"/>
        <end position="1131"/>
    </location>
</feature>
<comment type="similarity">
    <text evidence="2">Belongs to the TPR family.</text>
</comment>
<keyword evidence="4 6" id="KW-0175">Coiled coil</keyword>
<evidence type="ECO:0000256" key="4">
    <source>
        <dbReference type="ARBA" id="ARBA00023054"/>
    </source>
</evidence>
<feature type="region of interest" description="Disordered" evidence="7">
    <location>
        <begin position="614"/>
        <end position="633"/>
    </location>
</feature>
<name>A0A834M388_RHYFE</name>
<evidence type="ECO:0000313" key="11">
    <source>
        <dbReference type="EMBL" id="KAF7268978.1"/>
    </source>
</evidence>
<feature type="compositionally biased region" description="Polar residues" evidence="7">
    <location>
        <begin position="1963"/>
        <end position="2002"/>
    </location>
</feature>
<dbReference type="OrthoDB" id="343070at2759"/>
<evidence type="ECO:0000259" key="9">
    <source>
        <dbReference type="Pfam" id="PF25481"/>
    </source>
</evidence>
<dbReference type="GO" id="GO:0006606">
    <property type="term" value="P:protein import into nucleus"/>
    <property type="evidence" value="ECO:0007669"/>
    <property type="project" value="InterPro"/>
</dbReference>
<feature type="coiled-coil region" evidence="6">
    <location>
        <begin position="55"/>
        <end position="240"/>
    </location>
</feature>
<dbReference type="Pfam" id="PF25785">
    <property type="entry name" value="TPR"/>
    <property type="match status" value="1"/>
</dbReference>
<evidence type="ECO:0000256" key="2">
    <source>
        <dbReference type="ARBA" id="ARBA00005274"/>
    </source>
</evidence>
<feature type="compositionally biased region" description="Basic and acidic residues" evidence="7">
    <location>
        <begin position="1566"/>
        <end position="1578"/>
    </location>
</feature>
<feature type="compositionally biased region" description="Low complexity" evidence="7">
    <location>
        <begin position="1581"/>
        <end position="1591"/>
    </location>
</feature>
<feature type="compositionally biased region" description="Polar residues" evidence="7">
    <location>
        <begin position="1637"/>
        <end position="1653"/>
    </location>
</feature>
<accession>A0A834M388</accession>
<feature type="coiled-coil region" evidence="6">
    <location>
        <begin position="703"/>
        <end position="779"/>
    </location>
</feature>
<dbReference type="InterPro" id="IPR057577">
    <property type="entry name" value="Nucleoprot-TPR/MLP1_dom"/>
</dbReference>
<feature type="compositionally biased region" description="Low complexity" evidence="7">
    <location>
        <begin position="1713"/>
        <end position="1727"/>
    </location>
</feature>
<feature type="compositionally biased region" description="Low complexity" evidence="7">
    <location>
        <begin position="1800"/>
        <end position="1821"/>
    </location>
</feature>
<feature type="compositionally biased region" description="Low complexity" evidence="7">
    <location>
        <begin position="2047"/>
        <end position="2056"/>
    </location>
</feature>
<feature type="domain" description="NUA/TPR/MLP1-2-like" evidence="10">
    <location>
        <begin position="458"/>
        <end position="546"/>
    </location>
</feature>
<evidence type="ECO:0000256" key="3">
    <source>
        <dbReference type="ARBA" id="ARBA00019789"/>
    </source>
</evidence>
<dbReference type="Pfam" id="PF07926">
    <property type="entry name" value="TPR_MLP1_2"/>
    <property type="match status" value="1"/>
</dbReference>
<feature type="coiled-coil region" evidence="6">
    <location>
        <begin position="415"/>
        <end position="484"/>
    </location>
</feature>
<keyword evidence="5" id="KW-0539">Nucleus</keyword>
<feature type="compositionally biased region" description="Polar residues" evidence="7">
    <location>
        <begin position="2226"/>
        <end position="2235"/>
    </location>
</feature>
<feature type="compositionally biased region" description="Polar residues" evidence="7">
    <location>
        <begin position="1728"/>
        <end position="1755"/>
    </location>
</feature>
<evidence type="ECO:0000256" key="6">
    <source>
        <dbReference type="SAM" id="Coils"/>
    </source>
</evidence>
<proteinExistence type="inferred from homology"/>